<dbReference type="Proteomes" id="UP000288293">
    <property type="component" value="Unassembled WGS sequence"/>
</dbReference>
<keyword evidence="2" id="KW-1185">Reference proteome</keyword>
<name>A0A432W5J8_9GAMM</name>
<dbReference type="AlphaFoldDB" id="A0A432W5J8"/>
<evidence type="ECO:0000313" key="2">
    <source>
        <dbReference type="Proteomes" id="UP000288293"/>
    </source>
</evidence>
<organism evidence="1 2">
    <name type="scientific">Aliidiomarina minuta</name>
    <dbReference type="NCBI Taxonomy" id="880057"/>
    <lineage>
        <taxon>Bacteria</taxon>
        <taxon>Pseudomonadati</taxon>
        <taxon>Pseudomonadota</taxon>
        <taxon>Gammaproteobacteria</taxon>
        <taxon>Alteromonadales</taxon>
        <taxon>Idiomarinaceae</taxon>
        <taxon>Aliidiomarina</taxon>
    </lineage>
</organism>
<evidence type="ECO:0000313" key="1">
    <source>
        <dbReference type="EMBL" id="RUO25345.1"/>
    </source>
</evidence>
<dbReference type="RefSeq" id="WP_126802042.1">
    <property type="nucleotide sequence ID" value="NZ_PIPL01000001.1"/>
</dbReference>
<comment type="caution">
    <text evidence="1">The sequence shown here is derived from an EMBL/GenBank/DDBJ whole genome shotgun (WGS) entry which is preliminary data.</text>
</comment>
<protein>
    <submittedName>
        <fullName evidence="1">Uncharacterized protein</fullName>
    </submittedName>
</protein>
<accession>A0A432W5J8</accession>
<gene>
    <name evidence="1" type="ORF">CWE09_01005</name>
</gene>
<reference evidence="1 2" key="1">
    <citation type="journal article" date="2011" name="Front. Microbiol.">
        <title>Genomic signatures of strain selection and enhancement in Bacillus atrophaeus var. globigii, a historical biowarfare simulant.</title>
        <authorList>
            <person name="Gibbons H.S."/>
            <person name="Broomall S.M."/>
            <person name="McNew L.A."/>
            <person name="Daligault H."/>
            <person name="Chapman C."/>
            <person name="Bruce D."/>
            <person name="Karavis M."/>
            <person name="Krepps M."/>
            <person name="McGregor P.A."/>
            <person name="Hong C."/>
            <person name="Park K.H."/>
            <person name="Akmal A."/>
            <person name="Feldman A."/>
            <person name="Lin J.S."/>
            <person name="Chang W.E."/>
            <person name="Higgs B.W."/>
            <person name="Demirev P."/>
            <person name="Lindquist J."/>
            <person name="Liem A."/>
            <person name="Fochler E."/>
            <person name="Read T.D."/>
            <person name="Tapia R."/>
            <person name="Johnson S."/>
            <person name="Bishop-Lilly K.A."/>
            <person name="Detter C."/>
            <person name="Han C."/>
            <person name="Sozhamannan S."/>
            <person name="Rosenzweig C.N."/>
            <person name="Skowronski E.W."/>
        </authorList>
    </citation>
    <scope>NUCLEOTIDE SEQUENCE [LARGE SCALE GENOMIC DNA]</scope>
    <source>
        <strain evidence="1 2">MLST1</strain>
    </source>
</reference>
<proteinExistence type="predicted"/>
<sequence>MKIATGIFLYSLVLPTNWHTEQVLQGVISQGLKISSWKVLESGARIQSYVKTSLPFCQPLSRPGEEYWHCLSAGFLYSFIPFGDNYLWVQSQPVSNAVEEAYPVEGELIGNYVTEFEQVSVFQSSQHLLALFWQFKRAQQKRGAQLIMLERDQDSFVQQWRYNNKTLVVTGERDTKGGTRLVLSRGSTL</sequence>
<dbReference type="EMBL" id="PIPL01000001">
    <property type="protein sequence ID" value="RUO25345.1"/>
    <property type="molecule type" value="Genomic_DNA"/>
</dbReference>